<name>A0A6L8LU84_9RHOB</name>
<accession>A0A6L8LU84</accession>
<evidence type="ECO:0000313" key="2">
    <source>
        <dbReference type="Proteomes" id="UP000479043"/>
    </source>
</evidence>
<keyword evidence="2" id="KW-1185">Reference proteome</keyword>
<reference evidence="1 2" key="1">
    <citation type="submission" date="2020-01" db="EMBL/GenBank/DDBJ databases">
        <authorList>
            <person name="Chen S."/>
        </authorList>
    </citation>
    <scope>NUCLEOTIDE SEQUENCE [LARGE SCALE GENOMIC DNA]</scope>
    <source>
        <strain evidence="1 2">GS-10</strain>
    </source>
</reference>
<dbReference type="AlphaFoldDB" id="A0A6L8LU84"/>
<dbReference type="Proteomes" id="UP000479043">
    <property type="component" value="Unassembled WGS sequence"/>
</dbReference>
<gene>
    <name evidence="1" type="ORF">GR167_15375</name>
</gene>
<organism evidence="1 2">
    <name type="scientific">Thalassovita mangrovi</name>
    <dbReference type="NCBI Taxonomy" id="2692236"/>
    <lineage>
        <taxon>Bacteria</taxon>
        <taxon>Pseudomonadati</taxon>
        <taxon>Pseudomonadota</taxon>
        <taxon>Alphaproteobacteria</taxon>
        <taxon>Rhodobacterales</taxon>
        <taxon>Roseobacteraceae</taxon>
        <taxon>Thalassovita</taxon>
    </lineage>
</organism>
<dbReference type="Pfam" id="PF06620">
    <property type="entry name" value="DUF1150"/>
    <property type="match status" value="1"/>
</dbReference>
<dbReference type="InterPro" id="IPR009531">
    <property type="entry name" value="DUF1150"/>
</dbReference>
<dbReference type="RefSeq" id="WP_160974607.1">
    <property type="nucleotide sequence ID" value="NZ_WWEN01000007.1"/>
</dbReference>
<comment type="caution">
    <text evidence="1">The sequence shown here is derived from an EMBL/GenBank/DDBJ whole genome shotgun (WGS) entry which is preliminary data.</text>
</comment>
<proteinExistence type="predicted"/>
<sequence>MDVKYDFGQGDENQIVYVRPVKVADLPQDVRDQVGSRAETLYAVCSEDGEQLALVGDRKLAFLLARQNDLAPVTVH</sequence>
<evidence type="ECO:0000313" key="1">
    <source>
        <dbReference type="EMBL" id="MYM56699.1"/>
    </source>
</evidence>
<protein>
    <submittedName>
        <fullName evidence="1">DUF1150 family protein</fullName>
    </submittedName>
</protein>
<dbReference type="EMBL" id="WWEN01000007">
    <property type="protein sequence ID" value="MYM56699.1"/>
    <property type="molecule type" value="Genomic_DNA"/>
</dbReference>